<dbReference type="STRING" id="5078.A0A135LF93"/>
<dbReference type="InterPro" id="IPR005828">
    <property type="entry name" value="MFS_sugar_transport-like"/>
</dbReference>
<dbReference type="GeneID" id="63704517"/>
<feature type="transmembrane region" description="Helical" evidence="5">
    <location>
        <begin position="87"/>
        <end position="106"/>
    </location>
</feature>
<evidence type="ECO:0000256" key="4">
    <source>
        <dbReference type="ARBA" id="ARBA00023136"/>
    </source>
</evidence>
<evidence type="ECO:0000256" key="5">
    <source>
        <dbReference type="SAM" id="Phobius"/>
    </source>
</evidence>
<proteinExistence type="predicted"/>
<dbReference type="GO" id="GO:0022857">
    <property type="term" value="F:transmembrane transporter activity"/>
    <property type="evidence" value="ECO:0007669"/>
    <property type="project" value="InterPro"/>
</dbReference>
<evidence type="ECO:0000313" key="6">
    <source>
        <dbReference type="EMBL" id="KXG47634.1"/>
    </source>
</evidence>
<name>A0A135LF93_PENPA</name>
<protein>
    <submittedName>
        <fullName evidence="6">Major facilitator superfamily domain, general substrate transporter</fullName>
    </submittedName>
</protein>
<keyword evidence="2 5" id="KW-0812">Transmembrane</keyword>
<dbReference type="Proteomes" id="UP000070168">
    <property type="component" value="Unassembled WGS sequence"/>
</dbReference>
<dbReference type="OrthoDB" id="4498530at2759"/>
<comment type="caution">
    <text evidence="6">The sequence shown here is derived from an EMBL/GenBank/DDBJ whole genome shotgun (WGS) entry which is preliminary data.</text>
</comment>
<dbReference type="RefSeq" id="XP_040646170.1">
    <property type="nucleotide sequence ID" value="XM_040789217.1"/>
</dbReference>
<dbReference type="AlphaFoldDB" id="A0A135LF93"/>
<evidence type="ECO:0000256" key="2">
    <source>
        <dbReference type="ARBA" id="ARBA00022692"/>
    </source>
</evidence>
<feature type="transmembrane region" description="Helical" evidence="5">
    <location>
        <begin position="166"/>
        <end position="183"/>
    </location>
</feature>
<accession>A0A135LF93</accession>
<sequence length="230" mass="25921">MELDYTLDHNVTSPSDINLAPDILQTLLEADEFVTKYDLADIREVIRKGALLFHHPDDLKRIEEETLYLGNGNIQGKPPGSRVSQGVCHAAGFLSALLAVLPPQIFDPHPDDDWSYHRGSEGLWFWEYPKTFWEAVLLSSIAPLISAVLGFWLSLILNRYGGRRRGFSMGAVLALVAIFGQFISQDWHLHLVVDVLCVTALTILTCTIFLYIIEISETSRRASAFARWYS</sequence>
<keyword evidence="7" id="KW-1185">Reference proteome</keyword>
<evidence type="ECO:0000256" key="1">
    <source>
        <dbReference type="ARBA" id="ARBA00004370"/>
    </source>
</evidence>
<dbReference type="SUPFAM" id="SSF103473">
    <property type="entry name" value="MFS general substrate transporter"/>
    <property type="match status" value="1"/>
</dbReference>
<dbReference type="InterPro" id="IPR036259">
    <property type="entry name" value="MFS_trans_sf"/>
</dbReference>
<dbReference type="GO" id="GO:0016020">
    <property type="term" value="C:membrane"/>
    <property type="evidence" value="ECO:0007669"/>
    <property type="project" value="UniProtKB-SubCell"/>
</dbReference>
<gene>
    <name evidence="6" type="ORF">PGRI_015040</name>
</gene>
<dbReference type="Gene3D" id="1.20.1250.20">
    <property type="entry name" value="MFS general substrate transporter like domains"/>
    <property type="match status" value="1"/>
</dbReference>
<evidence type="ECO:0000256" key="3">
    <source>
        <dbReference type="ARBA" id="ARBA00022989"/>
    </source>
</evidence>
<dbReference type="EMBL" id="LHQR01000065">
    <property type="protein sequence ID" value="KXG47634.1"/>
    <property type="molecule type" value="Genomic_DNA"/>
</dbReference>
<reference evidence="6 7" key="1">
    <citation type="journal article" date="2016" name="BMC Genomics">
        <title>Genome sequencing and secondary metabolism of the postharvest pathogen Penicillium griseofulvum.</title>
        <authorList>
            <person name="Banani H."/>
            <person name="Marcet-Houben M."/>
            <person name="Ballester A.R."/>
            <person name="Abbruscato P."/>
            <person name="Gonzalez-Candelas L."/>
            <person name="Gabaldon T."/>
            <person name="Spadaro D."/>
        </authorList>
    </citation>
    <scope>NUCLEOTIDE SEQUENCE [LARGE SCALE GENOMIC DNA]</scope>
    <source>
        <strain evidence="6 7">PG3</strain>
    </source>
</reference>
<comment type="subcellular location">
    <subcellularLocation>
        <location evidence="1">Membrane</location>
    </subcellularLocation>
</comment>
<evidence type="ECO:0000313" key="7">
    <source>
        <dbReference type="Proteomes" id="UP000070168"/>
    </source>
</evidence>
<feature type="transmembrane region" description="Helical" evidence="5">
    <location>
        <begin position="189"/>
        <end position="213"/>
    </location>
</feature>
<dbReference type="Pfam" id="PF00083">
    <property type="entry name" value="Sugar_tr"/>
    <property type="match status" value="1"/>
</dbReference>
<dbReference type="OMA" id="TMIPASY"/>
<organism evidence="6 7">
    <name type="scientific">Penicillium patulum</name>
    <name type="common">Penicillium griseofulvum</name>
    <dbReference type="NCBI Taxonomy" id="5078"/>
    <lineage>
        <taxon>Eukaryota</taxon>
        <taxon>Fungi</taxon>
        <taxon>Dikarya</taxon>
        <taxon>Ascomycota</taxon>
        <taxon>Pezizomycotina</taxon>
        <taxon>Eurotiomycetes</taxon>
        <taxon>Eurotiomycetidae</taxon>
        <taxon>Eurotiales</taxon>
        <taxon>Aspergillaceae</taxon>
        <taxon>Penicillium</taxon>
    </lineage>
</organism>
<feature type="transmembrane region" description="Helical" evidence="5">
    <location>
        <begin position="132"/>
        <end position="154"/>
    </location>
</feature>
<keyword evidence="4 5" id="KW-0472">Membrane</keyword>
<keyword evidence="3 5" id="KW-1133">Transmembrane helix</keyword>